<dbReference type="GO" id="GO:0022627">
    <property type="term" value="C:cytosolic small ribosomal subunit"/>
    <property type="evidence" value="ECO:0007669"/>
    <property type="project" value="TreeGrafter"/>
</dbReference>
<evidence type="ECO:0000256" key="1">
    <source>
        <dbReference type="ARBA" id="ARBA00006242"/>
    </source>
</evidence>
<evidence type="ECO:0000313" key="7">
    <source>
        <dbReference type="EMBL" id="PTL87024.1"/>
    </source>
</evidence>
<reference evidence="8" key="1">
    <citation type="submission" date="2018-02" db="EMBL/GenBank/DDBJ databases">
        <title>Genome sequence of Candidatus Liberibacter europaeus.</title>
        <authorList>
            <person name="Frampton R.A."/>
            <person name="Thompson S.M."/>
            <person name="David C."/>
            <person name="Addison S.M."/>
            <person name="Smith G.R."/>
        </authorList>
    </citation>
    <scope>NUCLEOTIDE SEQUENCE [LARGE SCALE GENOMIC DNA]</scope>
</reference>
<dbReference type="InterPro" id="IPR001865">
    <property type="entry name" value="Ribosomal_uS2"/>
</dbReference>
<dbReference type="EMBL" id="PSQJ01000001">
    <property type="protein sequence ID" value="PTL87024.1"/>
    <property type="molecule type" value="Genomic_DNA"/>
</dbReference>
<proteinExistence type="inferred from homology"/>
<sequence length="257" mass="28392">MALPEFTMQQLLESGAQFGHRSSLWNSKMKPFLFGVRSKTHIIDLSQTMPMLHRALQAVSDTVAKGGRVLFVGTKPQASNHIKESAKRSAQYYVDSKWLGGMMTNWKTVSKSIQRLRDLDEILNNENHGFTKKELLNIKRKRDNLDRALGGIKGMGGLPEALFVVDTNREKLAIAEARLLKITTIAVVDTNCDPDFIDYIIPGNDDSSRSIALFCDLVSAAAIDGLARQQGAMGGDLGSSKDEPLDEEEEKKVAVVE</sequence>
<dbReference type="InterPro" id="IPR005706">
    <property type="entry name" value="Ribosomal_uS2_bac/mit/plastid"/>
</dbReference>
<dbReference type="InterPro" id="IPR023591">
    <property type="entry name" value="Ribosomal_uS2_flav_dom_sf"/>
</dbReference>
<organism evidence="7 8">
    <name type="scientific">Candidatus Liberibacter europaeus</name>
    <dbReference type="NCBI Taxonomy" id="744859"/>
    <lineage>
        <taxon>Bacteria</taxon>
        <taxon>Pseudomonadati</taxon>
        <taxon>Pseudomonadota</taxon>
        <taxon>Alphaproteobacteria</taxon>
        <taxon>Hyphomicrobiales</taxon>
        <taxon>Rhizobiaceae</taxon>
        <taxon>Liberibacter</taxon>
    </lineage>
</organism>
<comment type="caution">
    <text evidence="7">The sequence shown here is derived from an EMBL/GenBank/DDBJ whole genome shotgun (WGS) entry which is preliminary data.</text>
</comment>
<dbReference type="Gene3D" id="3.40.50.10490">
    <property type="entry name" value="Glucose-6-phosphate isomerase like protein, domain 1"/>
    <property type="match status" value="1"/>
</dbReference>
<dbReference type="PANTHER" id="PTHR12534">
    <property type="entry name" value="30S RIBOSOMAL PROTEIN S2 PROKARYOTIC AND ORGANELLAR"/>
    <property type="match status" value="1"/>
</dbReference>
<keyword evidence="2 5" id="KW-0689">Ribosomal protein</keyword>
<dbReference type="CDD" id="cd01425">
    <property type="entry name" value="RPS2"/>
    <property type="match status" value="1"/>
</dbReference>
<dbReference type="HAMAP" id="MF_00291_B">
    <property type="entry name" value="Ribosomal_uS2_B"/>
    <property type="match status" value="1"/>
</dbReference>
<dbReference type="PANTHER" id="PTHR12534:SF0">
    <property type="entry name" value="SMALL RIBOSOMAL SUBUNIT PROTEIN US2M"/>
    <property type="match status" value="1"/>
</dbReference>
<accession>A0A2T4VZ19</accession>
<evidence type="ECO:0000256" key="6">
    <source>
        <dbReference type="SAM" id="MobiDB-lite"/>
    </source>
</evidence>
<comment type="similarity">
    <text evidence="1 5">Belongs to the universal ribosomal protein uS2 family.</text>
</comment>
<dbReference type="PRINTS" id="PR00395">
    <property type="entry name" value="RIBOSOMALS2"/>
</dbReference>
<dbReference type="Proteomes" id="UP000240811">
    <property type="component" value="Unassembled WGS sequence"/>
</dbReference>
<gene>
    <name evidence="5 7" type="primary">rpsB</name>
    <name evidence="7" type="ORF">C4617_01075</name>
</gene>
<dbReference type="GO" id="GO:0003735">
    <property type="term" value="F:structural constituent of ribosome"/>
    <property type="evidence" value="ECO:0007669"/>
    <property type="project" value="InterPro"/>
</dbReference>
<evidence type="ECO:0000256" key="5">
    <source>
        <dbReference type="HAMAP-Rule" id="MF_00291"/>
    </source>
</evidence>
<dbReference type="Gene3D" id="1.10.287.610">
    <property type="entry name" value="Helix hairpin bin"/>
    <property type="match status" value="1"/>
</dbReference>
<evidence type="ECO:0000256" key="2">
    <source>
        <dbReference type="ARBA" id="ARBA00022980"/>
    </source>
</evidence>
<evidence type="ECO:0000256" key="4">
    <source>
        <dbReference type="ARBA" id="ARBA00035256"/>
    </source>
</evidence>
<dbReference type="SUPFAM" id="SSF52313">
    <property type="entry name" value="Ribosomal protein S2"/>
    <property type="match status" value="1"/>
</dbReference>
<name>A0A2T4VZ19_9HYPH</name>
<protein>
    <recommendedName>
        <fullName evidence="4 5">Small ribosomal subunit protein uS2</fullName>
    </recommendedName>
</protein>
<feature type="region of interest" description="Disordered" evidence="6">
    <location>
        <begin position="232"/>
        <end position="257"/>
    </location>
</feature>
<keyword evidence="3 5" id="KW-0687">Ribonucleoprotein</keyword>
<dbReference type="Pfam" id="PF00318">
    <property type="entry name" value="Ribosomal_S2"/>
    <property type="match status" value="1"/>
</dbReference>
<dbReference type="NCBIfam" id="TIGR01011">
    <property type="entry name" value="rpsB_bact"/>
    <property type="match status" value="1"/>
</dbReference>
<dbReference type="GO" id="GO:0006412">
    <property type="term" value="P:translation"/>
    <property type="evidence" value="ECO:0007669"/>
    <property type="project" value="UniProtKB-UniRule"/>
</dbReference>
<evidence type="ECO:0000313" key="8">
    <source>
        <dbReference type="Proteomes" id="UP000240811"/>
    </source>
</evidence>
<evidence type="ECO:0000256" key="3">
    <source>
        <dbReference type="ARBA" id="ARBA00023274"/>
    </source>
</evidence>
<dbReference type="AlphaFoldDB" id="A0A2T4VZ19"/>